<organism evidence="1 2">
    <name type="scientific">Aerophobetes bacterium</name>
    <dbReference type="NCBI Taxonomy" id="2030807"/>
    <lineage>
        <taxon>Bacteria</taxon>
        <taxon>Candidatus Aerophobota</taxon>
    </lineage>
</organism>
<accession>A0A523RN45</accession>
<evidence type="ECO:0000313" key="2">
    <source>
        <dbReference type="Proteomes" id="UP000316360"/>
    </source>
</evidence>
<evidence type="ECO:0000313" key="1">
    <source>
        <dbReference type="EMBL" id="TET07165.1"/>
    </source>
</evidence>
<protein>
    <submittedName>
        <fullName evidence="1">Uncharacterized protein</fullName>
    </submittedName>
</protein>
<sequence>MRNNKDIYHHLCSGKKEGFDYIDKEIMPGKNYYYLRITQDNREQSWASPIWIEYKRREINETRL</sequence>
<dbReference type="AlphaFoldDB" id="A0A523RN45"/>
<gene>
    <name evidence="1" type="ORF">E3J84_07720</name>
</gene>
<name>A0A523RN45_UNCAE</name>
<reference evidence="1 2" key="1">
    <citation type="submission" date="2019-03" db="EMBL/GenBank/DDBJ databases">
        <title>Metabolic potential of uncultured bacteria and archaea associated with petroleum seepage in deep-sea sediments.</title>
        <authorList>
            <person name="Dong X."/>
            <person name="Hubert C."/>
        </authorList>
    </citation>
    <scope>NUCLEOTIDE SEQUENCE [LARGE SCALE GENOMIC DNA]</scope>
    <source>
        <strain evidence="1">E44_bin7</strain>
    </source>
</reference>
<dbReference type="Proteomes" id="UP000316360">
    <property type="component" value="Unassembled WGS sequence"/>
</dbReference>
<proteinExistence type="predicted"/>
<dbReference type="EMBL" id="SOKJ01000439">
    <property type="protein sequence ID" value="TET07165.1"/>
    <property type="molecule type" value="Genomic_DNA"/>
</dbReference>
<comment type="caution">
    <text evidence="1">The sequence shown here is derived from an EMBL/GenBank/DDBJ whole genome shotgun (WGS) entry which is preliminary data.</text>
</comment>